<gene>
    <name evidence="4 7" type="primary">truD</name>
    <name evidence="7" type="ordered locus">PSMK_21380</name>
</gene>
<dbReference type="PIRSF" id="PIRSF037016">
    <property type="entry name" value="Pseudouridin_synth_euk_prd"/>
    <property type="match status" value="1"/>
</dbReference>
<evidence type="ECO:0000256" key="4">
    <source>
        <dbReference type="HAMAP-Rule" id="MF_01082"/>
    </source>
</evidence>
<evidence type="ECO:0000256" key="2">
    <source>
        <dbReference type="ARBA" id="ARBA00022694"/>
    </source>
</evidence>
<dbReference type="PROSITE" id="PS01268">
    <property type="entry name" value="UPF0024"/>
    <property type="match status" value="1"/>
</dbReference>
<dbReference type="InterPro" id="IPR020103">
    <property type="entry name" value="PsdUridine_synth_cat_dom_sf"/>
</dbReference>
<dbReference type="SUPFAM" id="SSF55120">
    <property type="entry name" value="Pseudouridine synthase"/>
    <property type="match status" value="1"/>
</dbReference>
<dbReference type="PANTHER" id="PTHR47811:SF1">
    <property type="entry name" value="TRNA PSEUDOURIDINE SYNTHASE D"/>
    <property type="match status" value="1"/>
</dbReference>
<evidence type="ECO:0000313" key="8">
    <source>
        <dbReference type="Proteomes" id="UP000007881"/>
    </source>
</evidence>
<dbReference type="GO" id="GO:0160150">
    <property type="term" value="F:tRNA pseudouridine(13) synthase activity"/>
    <property type="evidence" value="ECO:0007669"/>
    <property type="project" value="UniProtKB-EC"/>
</dbReference>
<dbReference type="GO" id="GO:0031119">
    <property type="term" value="P:tRNA pseudouridine synthesis"/>
    <property type="evidence" value="ECO:0007669"/>
    <property type="project" value="UniProtKB-UniRule"/>
</dbReference>
<dbReference type="EMBL" id="AP012338">
    <property type="protein sequence ID" value="BAM04297.1"/>
    <property type="molecule type" value="Genomic_DNA"/>
</dbReference>
<dbReference type="Pfam" id="PF01142">
    <property type="entry name" value="TruD"/>
    <property type="match status" value="1"/>
</dbReference>
<dbReference type="Gene3D" id="1.10.1510.30">
    <property type="match status" value="1"/>
</dbReference>
<comment type="catalytic activity">
    <reaction evidence="4">
        <text>uridine(13) in tRNA = pseudouridine(13) in tRNA</text>
        <dbReference type="Rhea" id="RHEA:42540"/>
        <dbReference type="Rhea" id="RHEA-COMP:10105"/>
        <dbReference type="Rhea" id="RHEA-COMP:10106"/>
        <dbReference type="ChEBI" id="CHEBI:65314"/>
        <dbReference type="ChEBI" id="CHEBI:65315"/>
        <dbReference type="EC" id="5.4.99.27"/>
    </reaction>
</comment>
<dbReference type="InterPro" id="IPR042214">
    <property type="entry name" value="TruD_catalytic"/>
</dbReference>
<evidence type="ECO:0000313" key="7">
    <source>
        <dbReference type="EMBL" id="BAM04297.1"/>
    </source>
</evidence>
<dbReference type="Proteomes" id="UP000007881">
    <property type="component" value="Chromosome"/>
</dbReference>
<evidence type="ECO:0000256" key="3">
    <source>
        <dbReference type="ARBA" id="ARBA00023235"/>
    </source>
</evidence>
<dbReference type="HAMAP" id="MF_01082">
    <property type="entry name" value="TruD"/>
    <property type="match status" value="1"/>
</dbReference>
<dbReference type="CDD" id="cd01291">
    <property type="entry name" value="PseudoU_synth"/>
    <property type="match status" value="1"/>
</dbReference>
<keyword evidence="8" id="KW-1185">Reference proteome</keyword>
<dbReference type="InterPro" id="IPR020119">
    <property type="entry name" value="PsdUridine_synth_TruD_CS"/>
</dbReference>
<dbReference type="OrthoDB" id="1550679at2"/>
<keyword evidence="2 4" id="KW-0819">tRNA processing</keyword>
<accession>I0IGA9</accession>
<feature type="active site" description="Nucleophile" evidence="4">
    <location>
        <position position="82"/>
    </location>
</feature>
<dbReference type="HOGENOM" id="CLU_005281_4_0_0"/>
<comment type="similarity">
    <text evidence="1 4">Belongs to the pseudouridine synthase TruD family.</text>
</comment>
<feature type="domain" description="TRUD" evidence="6">
    <location>
        <begin position="165"/>
        <end position="382"/>
    </location>
</feature>
<reference evidence="7 8" key="1">
    <citation type="submission" date="2012-02" db="EMBL/GenBank/DDBJ databases">
        <title>Complete genome sequence of Phycisphaera mikurensis NBRC 102666.</title>
        <authorList>
            <person name="Ankai A."/>
            <person name="Hosoyama A."/>
            <person name="Terui Y."/>
            <person name="Sekine M."/>
            <person name="Fukai R."/>
            <person name="Kato Y."/>
            <person name="Nakamura S."/>
            <person name="Yamada-Narita S."/>
            <person name="Kawakoshi A."/>
            <person name="Fukunaga Y."/>
            <person name="Yamazaki S."/>
            <person name="Fujita N."/>
        </authorList>
    </citation>
    <scope>NUCLEOTIDE SEQUENCE [LARGE SCALE GENOMIC DNA]</scope>
    <source>
        <strain evidence="8">NBRC 102666 / KCTC 22515 / FYK2301M01</strain>
    </source>
</reference>
<feature type="region of interest" description="Disordered" evidence="5">
    <location>
        <begin position="1"/>
        <end position="20"/>
    </location>
</feature>
<dbReference type="PROSITE" id="PS50984">
    <property type="entry name" value="TRUD"/>
    <property type="match status" value="1"/>
</dbReference>
<protein>
    <recommendedName>
        <fullName evidence="4">tRNA pseudouridine synthase D</fullName>
        <ecNumber evidence="4">5.4.99.27</ecNumber>
    </recommendedName>
    <alternativeName>
        <fullName evidence="4">tRNA pseudouridine(13) synthase</fullName>
    </alternativeName>
    <alternativeName>
        <fullName evidence="4">tRNA pseudouridylate synthase D</fullName>
    </alternativeName>
    <alternativeName>
        <fullName evidence="4">tRNA-uridine isomerase D</fullName>
    </alternativeName>
</protein>
<dbReference type="PANTHER" id="PTHR47811">
    <property type="entry name" value="TRNA PSEUDOURIDINE SYNTHASE D"/>
    <property type="match status" value="1"/>
</dbReference>
<dbReference type="InterPro" id="IPR050170">
    <property type="entry name" value="TruD_pseudoU_synthase"/>
</dbReference>
<keyword evidence="3 4" id="KW-0413">Isomerase</keyword>
<dbReference type="eggNOG" id="COG0585">
    <property type="taxonomic scope" value="Bacteria"/>
</dbReference>
<evidence type="ECO:0000259" key="6">
    <source>
        <dbReference type="PROSITE" id="PS50984"/>
    </source>
</evidence>
<dbReference type="GO" id="GO:0005829">
    <property type="term" value="C:cytosol"/>
    <property type="evidence" value="ECO:0007669"/>
    <property type="project" value="TreeGrafter"/>
</dbReference>
<sequence>MNANPSHVPMLTADLPGTGGVLKERPEDFTVDEQPLYEPSGAGEHLYLFVEKREATTAQAIKAVAKAFRVPQRAIGHAGLKDKHAVTRQHLSVWLPGPPDPTAEEACIARVNHHPKLHVHWAERHGNKLRRGHHGGNRFGIKIRGVGPAAVLRARPILDRIAERGLPNAVGPQRFGFRGNAHTLGKLLLQNDPDAFLAELLGVDGVQENPRLTAARAAYRRGDLVAAIEGWPKSLPHERQALDNLRQGHTPERAVRALARTQRDFLASALQSAVFNRVLARRLNAGTWDRLIDGDLAWKHENRATFPVDAAVAATENAEGGRVGGFAVSPSGPLPGPDCQPAEREALAVEDAALAELDLERSLFDGGTPLADAGGARRPLRVPVGDVTYAAGGDEHGPYLSVSFELGRGVYATAVMAEVMKNAEPGGESGVAAQLSQPA</sequence>
<dbReference type="InterPro" id="IPR011760">
    <property type="entry name" value="PsdUridine_synth_TruD_insert"/>
</dbReference>
<dbReference type="AlphaFoldDB" id="I0IGA9"/>
<dbReference type="EC" id="5.4.99.27" evidence="4"/>
<organism evidence="7 8">
    <name type="scientific">Phycisphaera mikurensis (strain NBRC 102666 / KCTC 22515 / FYK2301M01)</name>
    <dbReference type="NCBI Taxonomy" id="1142394"/>
    <lineage>
        <taxon>Bacteria</taxon>
        <taxon>Pseudomonadati</taxon>
        <taxon>Planctomycetota</taxon>
        <taxon>Phycisphaerae</taxon>
        <taxon>Phycisphaerales</taxon>
        <taxon>Phycisphaeraceae</taxon>
        <taxon>Phycisphaera</taxon>
    </lineage>
</organism>
<dbReference type="NCBIfam" id="TIGR00094">
    <property type="entry name" value="tRNA_TruD_broad"/>
    <property type="match status" value="1"/>
</dbReference>
<dbReference type="Gene3D" id="3.30.70.3160">
    <property type="match status" value="1"/>
</dbReference>
<name>I0IGA9_PHYMF</name>
<evidence type="ECO:0000256" key="1">
    <source>
        <dbReference type="ARBA" id="ARBA00007953"/>
    </source>
</evidence>
<dbReference type="Gene3D" id="3.30.2350.20">
    <property type="entry name" value="TruD, catalytic domain"/>
    <property type="match status" value="1"/>
</dbReference>
<dbReference type="STRING" id="1142394.PSMK_21380"/>
<evidence type="ECO:0000256" key="5">
    <source>
        <dbReference type="SAM" id="MobiDB-lite"/>
    </source>
</evidence>
<proteinExistence type="inferred from homology"/>
<dbReference type="InterPro" id="IPR001656">
    <property type="entry name" value="PsdUridine_synth_TruD"/>
</dbReference>
<comment type="function">
    <text evidence="4">Responsible for synthesis of pseudouridine from uracil-13 in transfer RNAs.</text>
</comment>
<dbReference type="KEGG" id="phm:PSMK_21380"/>
<dbReference type="GO" id="GO:0003723">
    <property type="term" value="F:RNA binding"/>
    <property type="evidence" value="ECO:0007669"/>
    <property type="project" value="InterPro"/>
</dbReference>